<dbReference type="EMBL" id="CP064760">
    <property type="protein sequence ID" value="QPE05186.1"/>
    <property type="molecule type" value="Genomic_DNA"/>
</dbReference>
<dbReference type="GO" id="GO:0005524">
    <property type="term" value="F:ATP binding"/>
    <property type="evidence" value="ECO:0007669"/>
    <property type="project" value="UniProtKB-KW"/>
</dbReference>
<keyword evidence="1" id="KW-0812">Transmembrane</keyword>
<organism evidence="2 3">
    <name type="scientific">Microbacterium schleiferi</name>
    <dbReference type="NCBI Taxonomy" id="69362"/>
    <lineage>
        <taxon>Bacteria</taxon>
        <taxon>Bacillati</taxon>
        <taxon>Actinomycetota</taxon>
        <taxon>Actinomycetes</taxon>
        <taxon>Micrococcales</taxon>
        <taxon>Microbacteriaceae</taxon>
        <taxon>Microbacterium</taxon>
    </lineage>
</organism>
<feature type="transmembrane region" description="Helical" evidence="1">
    <location>
        <begin position="155"/>
        <end position="177"/>
    </location>
</feature>
<proteinExistence type="predicted"/>
<evidence type="ECO:0000313" key="3">
    <source>
        <dbReference type="Proteomes" id="UP000594480"/>
    </source>
</evidence>
<gene>
    <name evidence="2" type="ORF">IT882_03605</name>
</gene>
<feature type="transmembrane region" description="Helical" evidence="1">
    <location>
        <begin position="129"/>
        <end position="148"/>
    </location>
</feature>
<keyword evidence="1" id="KW-1133">Transmembrane helix</keyword>
<feature type="transmembrane region" description="Helical" evidence="1">
    <location>
        <begin position="41"/>
        <end position="64"/>
    </location>
</feature>
<evidence type="ECO:0000313" key="2">
    <source>
        <dbReference type="EMBL" id="QPE05186.1"/>
    </source>
</evidence>
<dbReference type="RefSeq" id="WP_195693204.1">
    <property type="nucleotide sequence ID" value="NZ_CP064760.1"/>
</dbReference>
<protein>
    <submittedName>
        <fullName evidence="2">ATP-binding protein</fullName>
    </submittedName>
</protein>
<dbReference type="Proteomes" id="UP000594480">
    <property type="component" value="Chromosome"/>
</dbReference>
<dbReference type="KEGG" id="msf:IT882_03605"/>
<keyword evidence="1" id="KW-0472">Membrane</keyword>
<keyword evidence="2" id="KW-0067">ATP-binding</keyword>
<dbReference type="SUPFAM" id="SSF55874">
    <property type="entry name" value="ATPase domain of HSP90 chaperone/DNA topoisomerase II/histidine kinase"/>
    <property type="match status" value="1"/>
</dbReference>
<feature type="transmembrane region" description="Helical" evidence="1">
    <location>
        <begin position="98"/>
        <end position="117"/>
    </location>
</feature>
<sequence>MSAATHPRERALAAAWAQIPLAHDPTAGLGSFTRRRIERMISIVLAVGSVSLGAQAFVAALGSVQEPQAWHVAFMVGNFGSLAALLVTYIVGRSIAPAAITFCAIFVATLIAWPFVVAGQDIPPSDPPWTWFLVSVVTASSIMFLPLVWQMAWTVFVPVLFGITRLAQAGFAVDFWWPTLLDVSFAVILGGVFVTLGWMFRSIADNVDESRRSAVETYTAAAVTEAAENERVAVAALMHDSVLAALIASERAQTPREQGLAVAMAQEALTRLANAESDAGLGSDAPRRFATLVEEVERGARGLGVDLVVERSYGHDAPELPGRVANALILAAMQAIANSIEHAGGIGLTVTARHEPDTQRLHLEVQDLGDGFDLDMVPDDRLGIRGSIIARVAAVGGTVHITSDSNGTLVRLTWQGVRS</sequence>
<keyword evidence="3" id="KW-1185">Reference proteome</keyword>
<dbReference type="InterPro" id="IPR036890">
    <property type="entry name" value="HATPase_C_sf"/>
</dbReference>
<accession>A0A7S8RH94</accession>
<evidence type="ECO:0000256" key="1">
    <source>
        <dbReference type="SAM" id="Phobius"/>
    </source>
</evidence>
<feature type="transmembrane region" description="Helical" evidence="1">
    <location>
        <begin position="70"/>
        <end position="91"/>
    </location>
</feature>
<dbReference type="Gene3D" id="3.30.565.10">
    <property type="entry name" value="Histidine kinase-like ATPase, C-terminal domain"/>
    <property type="match status" value="1"/>
</dbReference>
<feature type="transmembrane region" description="Helical" evidence="1">
    <location>
        <begin position="183"/>
        <end position="204"/>
    </location>
</feature>
<reference evidence="2 3" key="1">
    <citation type="submission" date="2020-11" db="EMBL/GenBank/DDBJ databases">
        <title>Amino acid is mineralized and recycled by bacteria in oceanic microbiome.</title>
        <authorList>
            <person name="Zheng L.Y."/>
        </authorList>
    </citation>
    <scope>NUCLEOTIDE SEQUENCE [LARGE SCALE GENOMIC DNA]</scope>
    <source>
        <strain evidence="2 3">A32-1</strain>
    </source>
</reference>
<name>A0A7S8RH94_9MICO</name>
<dbReference type="AlphaFoldDB" id="A0A7S8RH94"/>
<keyword evidence="2" id="KW-0547">Nucleotide-binding</keyword>